<protein>
    <submittedName>
        <fullName evidence="1">ParB N-terminal domain-containing protein</fullName>
    </submittedName>
</protein>
<dbReference type="Proteomes" id="UP001597045">
    <property type="component" value="Unassembled WGS sequence"/>
</dbReference>
<dbReference type="InterPro" id="IPR036086">
    <property type="entry name" value="ParB/Sulfiredoxin_sf"/>
</dbReference>
<gene>
    <name evidence="1" type="ORF">ACFQ1S_03390</name>
</gene>
<evidence type="ECO:0000313" key="1">
    <source>
        <dbReference type="EMBL" id="MFD1044702.1"/>
    </source>
</evidence>
<sequence length="80" mass="9014">MSSTGRRVRYPSSKNNGNVYVVDGHHRLAAARLAGVESVRVEDVTEQLIESGFQSYRNMKEVLDSAATYLGNRLKPYKLR</sequence>
<organism evidence="1 2">
    <name type="scientific">Kibdelosporangium lantanae</name>
    <dbReference type="NCBI Taxonomy" id="1497396"/>
    <lineage>
        <taxon>Bacteria</taxon>
        <taxon>Bacillati</taxon>
        <taxon>Actinomycetota</taxon>
        <taxon>Actinomycetes</taxon>
        <taxon>Pseudonocardiales</taxon>
        <taxon>Pseudonocardiaceae</taxon>
        <taxon>Kibdelosporangium</taxon>
    </lineage>
</organism>
<comment type="caution">
    <text evidence="1">The sequence shown here is derived from an EMBL/GenBank/DDBJ whole genome shotgun (WGS) entry which is preliminary data.</text>
</comment>
<proteinExistence type="predicted"/>
<dbReference type="EMBL" id="JBHTIS010000107">
    <property type="protein sequence ID" value="MFD1044702.1"/>
    <property type="molecule type" value="Genomic_DNA"/>
</dbReference>
<accession>A0ABW3M263</accession>
<dbReference type="Gene3D" id="3.90.1530.10">
    <property type="entry name" value="Conserved hypothetical protein from pyrococcus furiosus pfu- 392566-001, ParB domain"/>
    <property type="match status" value="1"/>
</dbReference>
<reference evidence="2" key="1">
    <citation type="journal article" date="2019" name="Int. J. Syst. Evol. Microbiol.">
        <title>The Global Catalogue of Microorganisms (GCM) 10K type strain sequencing project: providing services to taxonomists for standard genome sequencing and annotation.</title>
        <authorList>
            <consortium name="The Broad Institute Genomics Platform"/>
            <consortium name="The Broad Institute Genome Sequencing Center for Infectious Disease"/>
            <person name="Wu L."/>
            <person name="Ma J."/>
        </authorList>
    </citation>
    <scope>NUCLEOTIDE SEQUENCE [LARGE SCALE GENOMIC DNA]</scope>
    <source>
        <strain evidence="2">JCM 31486</strain>
    </source>
</reference>
<name>A0ABW3M263_9PSEU</name>
<keyword evidence="2" id="KW-1185">Reference proteome</keyword>
<evidence type="ECO:0000313" key="2">
    <source>
        <dbReference type="Proteomes" id="UP001597045"/>
    </source>
</evidence>
<dbReference type="CDD" id="cd16387">
    <property type="entry name" value="ParB_N_Srx"/>
    <property type="match status" value="1"/>
</dbReference>
<dbReference type="SUPFAM" id="SSF110849">
    <property type="entry name" value="ParB/Sulfiredoxin"/>
    <property type="match status" value="1"/>
</dbReference>